<protein>
    <submittedName>
        <fullName evidence="2">Uncharacterized protein</fullName>
    </submittedName>
</protein>
<comment type="caution">
    <text evidence="2">The sequence shown here is derived from an EMBL/GenBank/DDBJ whole genome shotgun (WGS) entry which is preliminary data.</text>
</comment>
<name>A0ABD3MVF8_9STRA</name>
<reference evidence="2 3" key="1">
    <citation type="submission" date="2024-10" db="EMBL/GenBank/DDBJ databases">
        <title>Updated reference genomes for cyclostephanoid diatoms.</title>
        <authorList>
            <person name="Roberts W.R."/>
            <person name="Alverson A.J."/>
        </authorList>
    </citation>
    <scope>NUCLEOTIDE SEQUENCE [LARGE SCALE GENOMIC DNA]</scope>
    <source>
        <strain evidence="2 3">AJA276-08</strain>
    </source>
</reference>
<dbReference type="AlphaFoldDB" id="A0ABD3MVF8"/>
<keyword evidence="1" id="KW-0732">Signal</keyword>
<proteinExistence type="predicted"/>
<feature type="signal peptide" evidence="1">
    <location>
        <begin position="1"/>
        <end position="28"/>
    </location>
</feature>
<dbReference type="EMBL" id="JALLAZ020001773">
    <property type="protein sequence ID" value="KAL3764460.1"/>
    <property type="molecule type" value="Genomic_DNA"/>
</dbReference>
<gene>
    <name evidence="2" type="ORF">ACHAW5_000124</name>
</gene>
<keyword evidence="3" id="KW-1185">Reference proteome</keyword>
<sequence>MHNFLLALSLIAIVRLPATITLPSGTKADPVFQACLSECVYECTKPKGQEQKSRAECIPECKVKCATSKAQLMLGTATKKD</sequence>
<organism evidence="2 3">
    <name type="scientific">Stephanodiscus triporus</name>
    <dbReference type="NCBI Taxonomy" id="2934178"/>
    <lineage>
        <taxon>Eukaryota</taxon>
        <taxon>Sar</taxon>
        <taxon>Stramenopiles</taxon>
        <taxon>Ochrophyta</taxon>
        <taxon>Bacillariophyta</taxon>
        <taxon>Coscinodiscophyceae</taxon>
        <taxon>Thalassiosirophycidae</taxon>
        <taxon>Stephanodiscales</taxon>
        <taxon>Stephanodiscaceae</taxon>
        <taxon>Stephanodiscus</taxon>
    </lineage>
</organism>
<evidence type="ECO:0000256" key="1">
    <source>
        <dbReference type="SAM" id="SignalP"/>
    </source>
</evidence>
<dbReference type="Proteomes" id="UP001530315">
    <property type="component" value="Unassembled WGS sequence"/>
</dbReference>
<evidence type="ECO:0000313" key="3">
    <source>
        <dbReference type="Proteomes" id="UP001530315"/>
    </source>
</evidence>
<evidence type="ECO:0000313" key="2">
    <source>
        <dbReference type="EMBL" id="KAL3764460.1"/>
    </source>
</evidence>
<feature type="chain" id="PRO_5044884347" evidence="1">
    <location>
        <begin position="29"/>
        <end position="81"/>
    </location>
</feature>
<accession>A0ABD3MVF8</accession>